<feature type="region of interest" description="Disordered" evidence="1">
    <location>
        <begin position="378"/>
        <end position="420"/>
    </location>
</feature>
<comment type="caution">
    <text evidence="3">The sequence shown here is derived from an EMBL/GenBank/DDBJ whole genome shotgun (WGS) entry which is preliminary data.</text>
</comment>
<feature type="compositionally biased region" description="Acidic residues" evidence="1">
    <location>
        <begin position="16"/>
        <end position="28"/>
    </location>
</feature>
<proteinExistence type="predicted"/>
<evidence type="ECO:0000259" key="2">
    <source>
        <dbReference type="Pfam" id="PF03235"/>
    </source>
</evidence>
<protein>
    <recommendedName>
        <fullName evidence="2">GmrSD restriction endonucleases N-terminal domain-containing protein</fullName>
    </recommendedName>
</protein>
<keyword evidence="4" id="KW-1185">Reference proteome</keyword>
<dbReference type="OrthoDB" id="5419821at2759"/>
<name>A0A8H5GFK3_9AGAR</name>
<dbReference type="EMBL" id="JAACJO010000001">
    <property type="protein sequence ID" value="KAF5363884.1"/>
    <property type="molecule type" value="Genomic_DNA"/>
</dbReference>
<gene>
    <name evidence="3" type="ORF">D9756_000452</name>
</gene>
<dbReference type="AlphaFoldDB" id="A0A8H5GFK3"/>
<feature type="compositionally biased region" description="Basic and acidic residues" evidence="1">
    <location>
        <begin position="393"/>
        <end position="408"/>
    </location>
</feature>
<feature type="compositionally biased region" description="Polar residues" evidence="1">
    <location>
        <begin position="1"/>
        <end position="13"/>
    </location>
</feature>
<dbReference type="InterPro" id="IPR004919">
    <property type="entry name" value="GmrSD_N"/>
</dbReference>
<feature type="region of interest" description="Disordered" evidence="1">
    <location>
        <begin position="1"/>
        <end position="28"/>
    </location>
</feature>
<organism evidence="3 4">
    <name type="scientific">Leucocoprinus leucothites</name>
    <dbReference type="NCBI Taxonomy" id="201217"/>
    <lineage>
        <taxon>Eukaryota</taxon>
        <taxon>Fungi</taxon>
        <taxon>Dikarya</taxon>
        <taxon>Basidiomycota</taxon>
        <taxon>Agaricomycotina</taxon>
        <taxon>Agaricomycetes</taxon>
        <taxon>Agaricomycetidae</taxon>
        <taxon>Agaricales</taxon>
        <taxon>Agaricineae</taxon>
        <taxon>Agaricaceae</taxon>
        <taxon>Leucocoprinus</taxon>
    </lineage>
</organism>
<dbReference type="PANTHER" id="PTHR39639:SF1">
    <property type="entry name" value="DUF262 DOMAIN-CONTAINING PROTEIN"/>
    <property type="match status" value="1"/>
</dbReference>
<feature type="compositionally biased region" description="Basic residues" evidence="1">
    <location>
        <begin position="409"/>
        <end position="420"/>
    </location>
</feature>
<dbReference type="PANTHER" id="PTHR39639">
    <property type="entry name" value="CHROMOSOME 16, WHOLE GENOME SHOTGUN SEQUENCE"/>
    <property type="match status" value="1"/>
</dbReference>
<feature type="domain" description="GmrSD restriction endonucleases N-terminal" evidence="2">
    <location>
        <begin position="56"/>
        <end position="200"/>
    </location>
</feature>
<evidence type="ECO:0000256" key="1">
    <source>
        <dbReference type="SAM" id="MobiDB-lite"/>
    </source>
</evidence>
<accession>A0A8H5GFK3</accession>
<reference evidence="3 4" key="1">
    <citation type="journal article" date="2020" name="ISME J.">
        <title>Uncovering the hidden diversity of litter-decomposition mechanisms in mushroom-forming fungi.</title>
        <authorList>
            <person name="Floudas D."/>
            <person name="Bentzer J."/>
            <person name="Ahren D."/>
            <person name="Johansson T."/>
            <person name="Persson P."/>
            <person name="Tunlid A."/>
        </authorList>
    </citation>
    <scope>NUCLEOTIDE SEQUENCE [LARGE SCALE GENOMIC DNA]</scope>
    <source>
        <strain evidence="3 4">CBS 146.42</strain>
    </source>
</reference>
<evidence type="ECO:0000313" key="4">
    <source>
        <dbReference type="Proteomes" id="UP000559027"/>
    </source>
</evidence>
<sequence>MNGISSVSPPKSTTDPELDELEDDFESDVDDPSVFKIRHPLKRASAVLLTAKQLHEMIHEGHIDLNPPYQRDVVWPDSKQIGLIDSLFRNFYVPPVVFAVTKDEDGAPVRICVDGKQRLTSIQKFFDGQIPHKDPVTKRLFWYTISEQSRSSRNEIPEKYKKEFAEKSITCVEYSDIDPAQEREIFQRVQLGMTLTAAEKLQAISSPYAEWLSELESRHVTVENGLSHVLEWDTKRGRDYQNLAHFIFCCDRLPIEDLPTPHKLEVWLSREDPPTESFKRDIEEVLTDFWNMATEPSLNEAFRLVNKRIAPVEFVFIAVLLYQLRGYSRDARAKAIYHLRKSIREQFADVRMNTKVGKAMWAIINILQVNPSAPVHLDHQPVIKSTKKRKRNSRMDSSDDEYKPDPVRHLGKPLKTRGRK</sequence>
<dbReference type="Proteomes" id="UP000559027">
    <property type="component" value="Unassembled WGS sequence"/>
</dbReference>
<evidence type="ECO:0000313" key="3">
    <source>
        <dbReference type="EMBL" id="KAF5363884.1"/>
    </source>
</evidence>
<dbReference type="Pfam" id="PF03235">
    <property type="entry name" value="GmrSD_N"/>
    <property type="match status" value="1"/>
</dbReference>